<accession>A0ABN7V7X7</accession>
<organism evidence="6 7">
    <name type="scientific">Gigaspora margarita</name>
    <dbReference type="NCBI Taxonomy" id="4874"/>
    <lineage>
        <taxon>Eukaryota</taxon>
        <taxon>Fungi</taxon>
        <taxon>Fungi incertae sedis</taxon>
        <taxon>Mucoromycota</taxon>
        <taxon>Glomeromycotina</taxon>
        <taxon>Glomeromycetes</taxon>
        <taxon>Diversisporales</taxon>
        <taxon>Gigasporaceae</taxon>
        <taxon>Gigaspora</taxon>
    </lineage>
</organism>
<proteinExistence type="predicted"/>
<keyword evidence="2" id="KW-0808">Transferase</keyword>
<keyword evidence="3" id="KW-0547">Nucleotide-binding</keyword>
<keyword evidence="7" id="KW-1185">Reference proteome</keyword>
<dbReference type="SUPFAM" id="SSF56112">
    <property type="entry name" value="Protein kinase-like (PK-like)"/>
    <property type="match status" value="1"/>
</dbReference>
<evidence type="ECO:0000256" key="2">
    <source>
        <dbReference type="ARBA" id="ARBA00022679"/>
    </source>
</evidence>
<sequence>MNQENNEEYQKEITISQPIRVPQMSLKSFDIGYGIGKRQFGRVYIAREKISGYIVALKVLSIGELIKVNAKRQLK</sequence>
<dbReference type="EMBL" id="CAJVQB010010670">
    <property type="protein sequence ID" value="CAG8741904.1"/>
    <property type="molecule type" value="Genomic_DNA"/>
</dbReference>
<evidence type="ECO:0000256" key="3">
    <source>
        <dbReference type="ARBA" id="ARBA00022741"/>
    </source>
</evidence>
<dbReference type="InterPro" id="IPR011009">
    <property type="entry name" value="Kinase-like_dom_sf"/>
</dbReference>
<evidence type="ECO:0000256" key="1">
    <source>
        <dbReference type="ARBA" id="ARBA00022527"/>
    </source>
</evidence>
<reference evidence="6 7" key="1">
    <citation type="submission" date="2021-06" db="EMBL/GenBank/DDBJ databases">
        <authorList>
            <person name="Kallberg Y."/>
            <person name="Tangrot J."/>
            <person name="Rosling A."/>
        </authorList>
    </citation>
    <scope>NUCLEOTIDE SEQUENCE [LARGE SCALE GENOMIC DNA]</scope>
    <source>
        <strain evidence="6 7">120-4 pot B 10/14</strain>
    </source>
</reference>
<dbReference type="InterPro" id="IPR030616">
    <property type="entry name" value="Aur-like"/>
</dbReference>
<dbReference type="PANTHER" id="PTHR24350">
    <property type="entry name" value="SERINE/THREONINE-PROTEIN KINASE IAL-RELATED"/>
    <property type="match status" value="1"/>
</dbReference>
<dbReference type="Proteomes" id="UP000789901">
    <property type="component" value="Unassembled WGS sequence"/>
</dbReference>
<name>A0ABN7V7X7_GIGMA</name>
<keyword evidence="5" id="KW-0067">ATP-binding</keyword>
<evidence type="ECO:0000313" key="6">
    <source>
        <dbReference type="EMBL" id="CAG8741904.1"/>
    </source>
</evidence>
<comment type="caution">
    <text evidence="6">The sequence shown here is derived from an EMBL/GenBank/DDBJ whole genome shotgun (WGS) entry which is preliminary data.</text>
</comment>
<evidence type="ECO:0000256" key="4">
    <source>
        <dbReference type="ARBA" id="ARBA00022777"/>
    </source>
</evidence>
<dbReference type="Gene3D" id="3.30.200.20">
    <property type="entry name" value="Phosphorylase Kinase, domain 1"/>
    <property type="match status" value="1"/>
</dbReference>
<keyword evidence="1" id="KW-0723">Serine/threonine-protein kinase</keyword>
<gene>
    <name evidence="6" type="ORF">GMARGA_LOCUS15472</name>
</gene>
<evidence type="ECO:0000313" key="7">
    <source>
        <dbReference type="Proteomes" id="UP000789901"/>
    </source>
</evidence>
<evidence type="ECO:0000256" key="5">
    <source>
        <dbReference type="ARBA" id="ARBA00022840"/>
    </source>
</evidence>
<keyword evidence="4" id="KW-0418">Kinase</keyword>
<protein>
    <submittedName>
        <fullName evidence="6">1670_t:CDS:1</fullName>
    </submittedName>
</protein>